<evidence type="ECO:0000256" key="1">
    <source>
        <dbReference type="ARBA" id="ARBA00022908"/>
    </source>
</evidence>
<dbReference type="AlphaFoldDB" id="A0A370X3G7"/>
<feature type="region of interest" description="Disordered" evidence="3">
    <location>
        <begin position="348"/>
        <end position="394"/>
    </location>
</feature>
<dbReference type="Pfam" id="PF00589">
    <property type="entry name" value="Phage_integrase"/>
    <property type="match status" value="1"/>
</dbReference>
<gene>
    <name evidence="5" type="ORF">DWU98_06805</name>
</gene>
<dbReference type="InterPro" id="IPR002104">
    <property type="entry name" value="Integrase_catalytic"/>
</dbReference>
<dbReference type="Proteomes" id="UP000254258">
    <property type="component" value="Unassembled WGS sequence"/>
</dbReference>
<protein>
    <submittedName>
        <fullName evidence="5">Site-specific integrase</fullName>
    </submittedName>
</protein>
<reference evidence="5 6" key="1">
    <citation type="submission" date="2018-07" db="EMBL/GenBank/DDBJ databases">
        <title>Dyella monticola sp. nov. and Dyella psychrodurans sp. nov. isolated from monsoon evergreen broad-leaved forest soil of Dinghu Mountain, China.</title>
        <authorList>
            <person name="Gao Z."/>
            <person name="Qiu L."/>
        </authorList>
    </citation>
    <scope>NUCLEOTIDE SEQUENCE [LARGE SCALE GENOMIC DNA]</scope>
    <source>
        <strain evidence="5 6">4G-K06</strain>
    </source>
</reference>
<feature type="compositionally biased region" description="Basic and acidic residues" evidence="3">
    <location>
        <begin position="374"/>
        <end position="385"/>
    </location>
</feature>
<dbReference type="EMBL" id="QRBE01000003">
    <property type="protein sequence ID" value="RDS82847.1"/>
    <property type="molecule type" value="Genomic_DNA"/>
</dbReference>
<dbReference type="OrthoDB" id="9057547at2"/>
<sequence>MATFLQLPSGNWRVQVRRKGHYLSETFRRRKDADSWALDAERRIDRGEKPTSRTCVDPTTFEHLIDLHLTDMHEVGKSPRRTKRFSLELLREKLGKVQIRDLGRERFIQFGRNRAKEGAGPATLSMDIGYIRTILSHAAAVHGIDVSTESIALARIALKRLGLVGKSRERDRRPTPDEISRIIEYAANNPRQTIPIDRIVPFAIATAMREDEICRFTREDVNQATRTLLVRDRKDPREKEGNNQKVPLLDATGFDAWRILQTQARLSKGTDRVFPYNPRSVGTAFRRICKKLKIKDLHFHDLRHEATSRLFEAGFSIEQVVLVTGHKDWKMLKRYANLHPENLHSITRSKSFRERNEKKFPGAAIATKRNRNASKRDRQGQRFEDVSTTLSDAA</sequence>
<keyword evidence="1" id="KW-0229">DNA integration</keyword>
<accession>A0A370X3G7</accession>
<keyword evidence="6" id="KW-1185">Reference proteome</keyword>
<evidence type="ECO:0000313" key="6">
    <source>
        <dbReference type="Proteomes" id="UP000254258"/>
    </source>
</evidence>
<evidence type="ECO:0000256" key="3">
    <source>
        <dbReference type="SAM" id="MobiDB-lite"/>
    </source>
</evidence>
<comment type="caution">
    <text evidence="5">The sequence shown here is derived from an EMBL/GenBank/DDBJ whole genome shotgun (WGS) entry which is preliminary data.</text>
</comment>
<dbReference type="PANTHER" id="PTHR30349">
    <property type="entry name" value="PHAGE INTEGRASE-RELATED"/>
    <property type="match status" value="1"/>
</dbReference>
<dbReference type="GO" id="GO:0015074">
    <property type="term" value="P:DNA integration"/>
    <property type="evidence" value="ECO:0007669"/>
    <property type="project" value="UniProtKB-KW"/>
</dbReference>
<dbReference type="Gene3D" id="1.10.443.10">
    <property type="entry name" value="Intergrase catalytic core"/>
    <property type="match status" value="1"/>
</dbReference>
<organism evidence="5 6">
    <name type="scientific">Dyella monticola</name>
    <dbReference type="NCBI Taxonomy" id="1927958"/>
    <lineage>
        <taxon>Bacteria</taxon>
        <taxon>Pseudomonadati</taxon>
        <taxon>Pseudomonadota</taxon>
        <taxon>Gammaproteobacteria</taxon>
        <taxon>Lysobacterales</taxon>
        <taxon>Rhodanobacteraceae</taxon>
        <taxon>Dyella</taxon>
    </lineage>
</organism>
<dbReference type="SUPFAM" id="SSF56349">
    <property type="entry name" value="DNA breaking-rejoining enzymes"/>
    <property type="match status" value="1"/>
</dbReference>
<dbReference type="GO" id="GO:0006310">
    <property type="term" value="P:DNA recombination"/>
    <property type="evidence" value="ECO:0007669"/>
    <property type="project" value="UniProtKB-KW"/>
</dbReference>
<evidence type="ECO:0000259" key="4">
    <source>
        <dbReference type="PROSITE" id="PS51898"/>
    </source>
</evidence>
<proteinExistence type="predicted"/>
<dbReference type="RefSeq" id="WP_115494760.1">
    <property type="nucleotide sequence ID" value="NZ_QRBE01000003.1"/>
</dbReference>
<evidence type="ECO:0000313" key="5">
    <source>
        <dbReference type="EMBL" id="RDS82847.1"/>
    </source>
</evidence>
<dbReference type="InterPro" id="IPR050090">
    <property type="entry name" value="Tyrosine_recombinase_XerCD"/>
</dbReference>
<dbReference type="PROSITE" id="PS51898">
    <property type="entry name" value="TYR_RECOMBINASE"/>
    <property type="match status" value="1"/>
</dbReference>
<dbReference type="PANTHER" id="PTHR30349:SF94">
    <property type="entry name" value="INTEGRASE_RECOMBINASE HI_1414-RELATED"/>
    <property type="match status" value="1"/>
</dbReference>
<dbReference type="GO" id="GO:0003677">
    <property type="term" value="F:DNA binding"/>
    <property type="evidence" value="ECO:0007669"/>
    <property type="project" value="InterPro"/>
</dbReference>
<feature type="domain" description="Tyr recombinase" evidence="4">
    <location>
        <begin position="169"/>
        <end position="348"/>
    </location>
</feature>
<dbReference type="InterPro" id="IPR013762">
    <property type="entry name" value="Integrase-like_cat_sf"/>
</dbReference>
<keyword evidence="2" id="KW-0233">DNA recombination</keyword>
<name>A0A370X3G7_9GAMM</name>
<feature type="compositionally biased region" description="Basic and acidic residues" evidence="3">
    <location>
        <begin position="351"/>
        <end position="360"/>
    </location>
</feature>
<evidence type="ECO:0000256" key="2">
    <source>
        <dbReference type="ARBA" id="ARBA00023172"/>
    </source>
</evidence>
<dbReference type="InterPro" id="IPR011010">
    <property type="entry name" value="DNA_brk_join_enz"/>
</dbReference>
<dbReference type="CDD" id="cd00796">
    <property type="entry name" value="INT_Rci_Hp1_C"/>
    <property type="match status" value="1"/>
</dbReference>